<reference evidence="3 5" key="2">
    <citation type="submission" date="2017-03" db="EMBL/GenBank/DDBJ databases">
        <title>Complete sequence of Clostridium formicaceticum DSM 92.</title>
        <authorList>
            <person name="Poehlein A."/>
            <person name="Karl M."/>
            <person name="Bengelsdorf F.R."/>
            <person name="Duerre P."/>
            <person name="Daniel R."/>
        </authorList>
    </citation>
    <scope>NUCLEOTIDE SEQUENCE [LARGE SCALE GENOMIC DNA]</scope>
    <source>
        <strain evidence="3 5">DSM 92</strain>
    </source>
</reference>
<evidence type="ECO:0000256" key="1">
    <source>
        <dbReference type="SAM" id="Phobius"/>
    </source>
</evidence>
<dbReference type="Proteomes" id="UP000177894">
    <property type="component" value="Chromosome"/>
</dbReference>
<protein>
    <submittedName>
        <fullName evidence="3">PrgI family protein</fullName>
    </submittedName>
</protein>
<dbReference type="RefSeq" id="WP_070963665.1">
    <property type="nucleotide sequence ID" value="NZ_CP017603.1"/>
</dbReference>
<name>A0AAC9WJ34_9CLOT</name>
<dbReference type="KEGG" id="cfm:BJL90_01500"/>
<evidence type="ECO:0000313" key="3">
    <source>
        <dbReference type="EMBL" id="ARE89130.1"/>
    </source>
</evidence>
<keyword evidence="4" id="KW-1185">Reference proteome</keyword>
<evidence type="ECO:0000313" key="2">
    <source>
        <dbReference type="EMBL" id="AOY74743.1"/>
    </source>
</evidence>
<reference evidence="2 4" key="1">
    <citation type="submission" date="2016-10" db="EMBL/GenBank/DDBJ databases">
        <title>Complete Genome Sequence of Acetogen Clostridium formicoaceticum ATCC 27076.</title>
        <authorList>
            <person name="Bao T."/>
            <person name="Cheng C."/>
            <person name="Zhao J."/>
            <person name="Yang S.-T."/>
            <person name="Wang J."/>
            <person name="Wang M."/>
        </authorList>
    </citation>
    <scope>NUCLEOTIDE SEQUENCE [LARGE SCALE GENOMIC DNA]</scope>
    <source>
        <strain evidence="2 4">ATCC 27076</strain>
    </source>
</reference>
<dbReference type="AlphaFoldDB" id="A0AAC9WJ34"/>
<keyword evidence="1" id="KW-1133">Transmembrane helix</keyword>
<dbReference type="Pfam" id="PF12666">
    <property type="entry name" value="PrgI"/>
    <property type="match status" value="1"/>
</dbReference>
<evidence type="ECO:0000313" key="5">
    <source>
        <dbReference type="Proteomes" id="UP000192478"/>
    </source>
</evidence>
<gene>
    <name evidence="2" type="ORF">BJL90_01500</name>
    <name evidence="3" type="ORF">CLFO_35360</name>
</gene>
<dbReference type="InterPro" id="IPR024414">
    <property type="entry name" value="Uncharacterised_PrgI"/>
</dbReference>
<proteinExistence type="predicted"/>
<feature type="transmembrane region" description="Helical" evidence="1">
    <location>
        <begin position="51"/>
        <end position="69"/>
    </location>
</feature>
<keyword evidence="1" id="KW-0812">Transmembrane</keyword>
<dbReference type="EMBL" id="CP020559">
    <property type="protein sequence ID" value="ARE89130.1"/>
    <property type="molecule type" value="Genomic_DNA"/>
</dbReference>
<sequence>MAYIEVPKDLNRVKTKIAAGLTKRQLISFGSAAMMGFPVYFLVRQIAPNEIAMIALFIVAAPSILLGLYERDGIPAEELLKSYLKFKYMQQPIRTYKVTEKNTFLKRGVKKRANASSKKA</sequence>
<dbReference type="Proteomes" id="UP000192478">
    <property type="component" value="Chromosome"/>
</dbReference>
<feature type="transmembrane region" description="Helical" evidence="1">
    <location>
        <begin position="26"/>
        <end position="45"/>
    </location>
</feature>
<keyword evidence="1" id="KW-0472">Membrane</keyword>
<accession>A0AAC9WJ34</accession>
<organism evidence="3 5">
    <name type="scientific">Clostridium formicaceticum</name>
    <dbReference type="NCBI Taxonomy" id="1497"/>
    <lineage>
        <taxon>Bacteria</taxon>
        <taxon>Bacillati</taxon>
        <taxon>Bacillota</taxon>
        <taxon>Clostridia</taxon>
        <taxon>Eubacteriales</taxon>
        <taxon>Clostridiaceae</taxon>
        <taxon>Clostridium</taxon>
    </lineage>
</organism>
<dbReference type="EMBL" id="CP017603">
    <property type="protein sequence ID" value="AOY74743.1"/>
    <property type="molecule type" value="Genomic_DNA"/>
</dbReference>
<evidence type="ECO:0000313" key="4">
    <source>
        <dbReference type="Proteomes" id="UP000177894"/>
    </source>
</evidence>